<feature type="transmembrane region" description="Helical" evidence="6">
    <location>
        <begin position="261"/>
        <end position="279"/>
    </location>
</feature>
<feature type="transmembrane region" description="Helical" evidence="6">
    <location>
        <begin position="37"/>
        <end position="59"/>
    </location>
</feature>
<evidence type="ECO:0000256" key="2">
    <source>
        <dbReference type="ARBA" id="ARBA00022475"/>
    </source>
</evidence>
<name>A0ABT8FCN9_9ACTN</name>
<organism evidence="8 9">
    <name type="scientific">Nocardioides oceani</name>
    <dbReference type="NCBI Taxonomy" id="3058369"/>
    <lineage>
        <taxon>Bacteria</taxon>
        <taxon>Bacillati</taxon>
        <taxon>Actinomycetota</taxon>
        <taxon>Actinomycetes</taxon>
        <taxon>Propionibacteriales</taxon>
        <taxon>Nocardioidaceae</taxon>
        <taxon>Nocardioides</taxon>
    </lineage>
</organism>
<accession>A0ABT8FCN9</accession>
<dbReference type="RefSeq" id="WP_300951223.1">
    <property type="nucleotide sequence ID" value="NZ_JAUHJQ010000001.1"/>
</dbReference>
<gene>
    <name evidence="8" type="ORF">QWY28_05205</name>
</gene>
<proteinExistence type="predicted"/>
<dbReference type="Pfam" id="PF02687">
    <property type="entry name" value="FtsX"/>
    <property type="match status" value="1"/>
</dbReference>
<evidence type="ECO:0000313" key="8">
    <source>
        <dbReference type="EMBL" id="MDN4172330.1"/>
    </source>
</evidence>
<comment type="caution">
    <text evidence="8">The sequence shown here is derived from an EMBL/GenBank/DDBJ whole genome shotgun (WGS) entry which is preliminary data.</text>
</comment>
<feature type="transmembrane region" description="Helical" evidence="6">
    <location>
        <begin position="634"/>
        <end position="657"/>
    </location>
</feature>
<keyword evidence="5 6" id="KW-0472">Membrane</keyword>
<feature type="transmembrane region" description="Helical" evidence="6">
    <location>
        <begin position="84"/>
        <end position="107"/>
    </location>
</feature>
<dbReference type="Proteomes" id="UP001168620">
    <property type="component" value="Unassembled WGS sequence"/>
</dbReference>
<protein>
    <recommendedName>
        <fullName evidence="7">ABC3 transporter permease C-terminal domain-containing protein</fullName>
    </recommendedName>
</protein>
<evidence type="ECO:0000313" key="9">
    <source>
        <dbReference type="Proteomes" id="UP001168620"/>
    </source>
</evidence>
<dbReference type="EMBL" id="JAUHJQ010000001">
    <property type="protein sequence ID" value="MDN4172330.1"/>
    <property type="molecule type" value="Genomic_DNA"/>
</dbReference>
<keyword evidence="9" id="KW-1185">Reference proteome</keyword>
<reference evidence="8" key="1">
    <citation type="submission" date="2023-06" db="EMBL/GenBank/DDBJ databases">
        <title>Draft genome sequence of Nocardioides sp. SOB77.</title>
        <authorList>
            <person name="Zhang G."/>
        </authorList>
    </citation>
    <scope>NUCLEOTIDE SEQUENCE</scope>
    <source>
        <strain evidence="8">SOB77</strain>
    </source>
</reference>
<dbReference type="InterPro" id="IPR003838">
    <property type="entry name" value="ABC3_permease_C"/>
</dbReference>
<feature type="domain" description="ABC3 transporter permease C-terminal" evidence="7">
    <location>
        <begin position="49"/>
        <end position="154"/>
    </location>
</feature>
<comment type="subcellular location">
    <subcellularLocation>
        <location evidence="1">Cell membrane</location>
        <topology evidence="1">Multi-pass membrane protein</topology>
    </subcellularLocation>
</comment>
<dbReference type="PROSITE" id="PS51257">
    <property type="entry name" value="PROKAR_LIPOPROTEIN"/>
    <property type="match status" value="1"/>
</dbReference>
<feature type="transmembrane region" description="Helical" evidence="6">
    <location>
        <begin position="688"/>
        <end position="711"/>
    </location>
</feature>
<feature type="transmembrane region" description="Helical" evidence="6">
    <location>
        <begin position="127"/>
        <end position="151"/>
    </location>
</feature>
<evidence type="ECO:0000256" key="1">
    <source>
        <dbReference type="ARBA" id="ARBA00004651"/>
    </source>
</evidence>
<keyword evidence="2" id="KW-1003">Cell membrane</keyword>
<sequence>MRRTLRGAWSRRSTLLPLLLLTVVVTAGCVTVLGVAAAAGTSAALAVPLVVLGAVAVPASGRELAAARRGEVALARLRGLEGRALQVLLALEPLLVLVVGGVAGWLLGTLGAWVATSAWTDAEPAAYTPGGVLAAAAVVLAGLVGVLAGMAGALRGPLGEQVTPAARPRRRGLVATFVDVLVVVAAVVAAYRASTGTGTAPAEDPDLLVLAGPALIGLAVGLAAVLLVRLGARLVVARGGGSLAGFLASRRLARSGDAGDALRVLVAAAVVAAVAGTGASEVDDWTEQTARLRAGAPLAVGFPELDAAGVLRVSHELDPEGRWLMGAVVVPGGGSVPARRVFLDTERYAAVAGDLLAGTPAAGVADRVSELGGTGAGVVTGGTLSVTVQGVSRRGAGVLRPLVTLELRDAGGEERFVPAFAEVPLDGSPVTVERPLTGCTGGCLVERVVLDRTPGTSPLPYVLSGLEVTGAGRTDLDLLDGGWAPEGRDRFGRPGGALPVDLGLLARTADRPQVAVRTTEAPTTPVLATTTATWPDGPPLLDSVGGDERPAEVLERYAALPLVEADGVLADLPRAAVGSPPTVPAAEVMVLVGPDAPADRVAALRDADPSGPAEVRTLAGVRDAVAEESGSAQALVYALVAGFSLGVAVLVLVTAVARERAGWLRDVAALRVVGLPAARLRTAGLAEAAWLAAAAVLATVVGAVLAVRLLLAHLALVDVPEHAVPLTSGLAALPLVLAGLVVAAVVLVVAGRGRSAPVERSRPAILREEAAR</sequence>
<evidence type="ECO:0000259" key="7">
    <source>
        <dbReference type="Pfam" id="PF02687"/>
    </source>
</evidence>
<feature type="transmembrane region" description="Helical" evidence="6">
    <location>
        <begin position="172"/>
        <end position="191"/>
    </location>
</feature>
<evidence type="ECO:0000256" key="6">
    <source>
        <dbReference type="SAM" id="Phobius"/>
    </source>
</evidence>
<feature type="transmembrane region" description="Helical" evidence="6">
    <location>
        <begin position="731"/>
        <end position="750"/>
    </location>
</feature>
<keyword evidence="3 6" id="KW-0812">Transmembrane</keyword>
<feature type="transmembrane region" description="Helical" evidence="6">
    <location>
        <begin position="207"/>
        <end position="228"/>
    </location>
</feature>
<evidence type="ECO:0000256" key="4">
    <source>
        <dbReference type="ARBA" id="ARBA00022989"/>
    </source>
</evidence>
<evidence type="ECO:0000256" key="5">
    <source>
        <dbReference type="ARBA" id="ARBA00023136"/>
    </source>
</evidence>
<keyword evidence="4 6" id="KW-1133">Transmembrane helix</keyword>
<evidence type="ECO:0000256" key="3">
    <source>
        <dbReference type="ARBA" id="ARBA00022692"/>
    </source>
</evidence>